<dbReference type="RefSeq" id="WP_074226261.1">
    <property type="nucleotide sequence ID" value="NZ_FSRC01000003.1"/>
</dbReference>
<protein>
    <recommendedName>
        <fullName evidence="3">Glyoxalase-like domain-containing protein</fullName>
    </recommendedName>
</protein>
<name>A0A1N6H1J5_9BACT</name>
<keyword evidence="2" id="KW-1185">Reference proteome</keyword>
<accession>A0A1N6H1J5</accession>
<reference evidence="2" key="1">
    <citation type="submission" date="2016-11" db="EMBL/GenBank/DDBJ databases">
        <authorList>
            <person name="Varghese N."/>
            <person name="Submissions S."/>
        </authorList>
    </citation>
    <scope>NUCLEOTIDE SEQUENCE [LARGE SCALE GENOMIC DNA]</scope>
    <source>
        <strain evidence="2">DSM 15292</strain>
    </source>
</reference>
<evidence type="ECO:0008006" key="3">
    <source>
        <dbReference type="Google" id="ProtNLM"/>
    </source>
</evidence>
<evidence type="ECO:0000313" key="1">
    <source>
        <dbReference type="EMBL" id="SIO13555.1"/>
    </source>
</evidence>
<dbReference type="OrthoDB" id="1426774at2"/>
<sequence length="211" mass="24675">MKIDHIFIFSSNSGVEADELVKFGLSEGSSRIHPGQGTTNRKFYFENFFLEILWVQNQVEIQKERTKPTKLWERSNFKNNEYLPFGLCLINDEDSELIFTNSSTYQPVYFLDGKAIDYITEPQLPWIFRLPYKGYKIEINEPLVHPKKLKKLTKTTFRTPIVNELTESIQKLSGGTINFLKSNEVDLILEFDDAKSNQEIRFENLSLTLQY</sequence>
<dbReference type="Gene3D" id="3.10.180.10">
    <property type="entry name" value="2,3-Dihydroxybiphenyl 1,2-Dioxygenase, domain 1"/>
    <property type="match status" value="1"/>
</dbReference>
<evidence type="ECO:0000313" key="2">
    <source>
        <dbReference type="Proteomes" id="UP000185221"/>
    </source>
</evidence>
<gene>
    <name evidence="1" type="ORF">SAMN05444394_3465</name>
</gene>
<dbReference type="STRING" id="226505.SAMN05444394_3465"/>
<dbReference type="Proteomes" id="UP000185221">
    <property type="component" value="Unassembled WGS sequence"/>
</dbReference>
<dbReference type="AlphaFoldDB" id="A0A1N6H1J5"/>
<proteinExistence type="predicted"/>
<organism evidence="1 2">
    <name type="scientific">Algoriphagus halophilus</name>
    <dbReference type="NCBI Taxonomy" id="226505"/>
    <lineage>
        <taxon>Bacteria</taxon>
        <taxon>Pseudomonadati</taxon>
        <taxon>Bacteroidota</taxon>
        <taxon>Cytophagia</taxon>
        <taxon>Cytophagales</taxon>
        <taxon>Cyclobacteriaceae</taxon>
        <taxon>Algoriphagus</taxon>
    </lineage>
</organism>
<dbReference type="InterPro" id="IPR029068">
    <property type="entry name" value="Glyas_Bleomycin-R_OHBP_Dase"/>
</dbReference>
<dbReference type="EMBL" id="FSRC01000003">
    <property type="protein sequence ID" value="SIO13555.1"/>
    <property type="molecule type" value="Genomic_DNA"/>
</dbReference>